<dbReference type="Proteomes" id="UP000469949">
    <property type="component" value="Unassembled WGS sequence"/>
</dbReference>
<dbReference type="RefSeq" id="WP_152275594.1">
    <property type="nucleotide sequence ID" value="NZ_WEKV01000001.1"/>
</dbReference>
<reference evidence="1 2" key="1">
    <citation type="submission" date="2019-10" db="EMBL/GenBank/DDBJ databases">
        <title>Draft Genome Sequence of the Caffeine Degrading Methylotroph Methylorubrum populi PINKEL.</title>
        <authorList>
            <person name="Dawson S.C."/>
            <person name="Zhang X."/>
            <person name="Wright M.E."/>
            <person name="Sharma G."/>
            <person name="Langner J.T."/>
            <person name="Ditty J.L."/>
            <person name="Subuyuj G.A."/>
        </authorList>
    </citation>
    <scope>NUCLEOTIDE SEQUENCE [LARGE SCALE GENOMIC DNA]</scope>
    <source>
        <strain evidence="1 2">Pinkel</strain>
    </source>
</reference>
<protein>
    <submittedName>
        <fullName evidence="1">Uncharacterized protein</fullName>
    </submittedName>
</protein>
<evidence type="ECO:0000313" key="1">
    <source>
        <dbReference type="EMBL" id="KAB7788067.1"/>
    </source>
</evidence>
<gene>
    <name evidence="1" type="ORF">F8B43_0072</name>
</gene>
<sequence>MPAKSFARRVTGVWREVLGVVISTGTANAGDIPALDDTGHLDASVMPVGFGADVKPLVASESLTAGNLVSIWSNSGTESVRKADGTAEGKPCVGFVLDNAASGATVNVYFGRKITGLTGIVPGARYYLSKTAGAFTATPVTGVGAVDQFIGVGCSTTEIAFEPDDYVVKAA</sequence>
<evidence type="ECO:0000313" key="2">
    <source>
        <dbReference type="Proteomes" id="UP000469949"/>
    </source>
</evidence>
<organism evidence="1 2">
    <name type="scientific">Methylorubrum populi</name>
    <dbReference type="NCBI Taxonomy" id="223967"/>
    <lineage>
        <taxon>Bacteria</taxon>
        <taxon>Pseudomonadati</taxon>
        <taxon>Pseudomonadota</taxon>
        <taxon>Alphaproteobacteria</taxon>
        <taxon>Hyphomicrobiales</taxon>
        <taxon>Methylobacteriaceae</taxon>
        <taxon>Methylorubrum</taxon>
    </lineage>
</organism>
<accession>A0A833MZW9</accession>
<comment type="caution">
    <text evidence="1">The sequence shown here is derived from an EMBL/GenBank/DDBJ whole genome shotgun (WGS) entry which is preliminary data.</text>
</comment>
<proteinExistence type="predicted"/>
<name>A0A833MZW9_9HYPH</name>
<dbReference type="AlphaFoldDB" id="A0A833MZW9"/>
<dbReference type="EMBL" id="WEKV01000001">
    <property type="protein sequence ID" value="KAB7788067.1"/>
    <property type="molecule type" value="Genomic_DNA"/>
</dbReference>